<dbReference type="EMBL" id="JARBHA010000014">
    <property type="protein sequence ID" value="KAJ9683335.1"/>
    <property type="molecule type" value="Genomic_DNA"/>
</dbReference>
<dbReference type="InterPro" id="IPR000477">
    <property type="entry name" value="RT_dom"/>
</dbReference>
<feature type="domain" description="Reverse transcriptase" evidence="1">
    <location>
        <begin position="36"/>
        <end position="330"/>
    </location>
</feature>
<dbReference type="PROSITE" id="PS50878">
    <property type="entry name" value="RT_POL"/>
    <property type="match status" value="1"/>
</dbReference>
<organism evidence="2 3">
    <name type="scientific">Vitis rotundifolia</name>
    <name type="common">Muscadine grape</name>
    <dbReference type="NCBI Taxonomy" id="103349"/>
    <lineage>
        <taxon>Eukaryota</taxon>
        <taxon>Viridiplantae</taxon>
        <taxon>Streptophyta</taxon>
        <taxon>Embryophyta</taxon>
        <taxon>Tracheophyta</taxon>
        <taxon>Spermatophyta</taxon>
        <taxon>Magnoliopsida</taxon>
        <taxon>eudicotyledons</taxon>
        <taxon>Gunneridae</taxon>
        <taxon>Pentapetalae</taxon>
        <taxon>rosids</taxon>
        <taxon>Vitales</taxon>
        <taxon>Vitaceae</taxon>
        <taxon>Viteae</taxon>
        <taxon>Vitis</taxon>
    </lineage>
</organism>
<evidence type="ECO:0000259" key="1">
    <source>
        <dbReference type="PROSITE" id="PS50878"/>
    </source>
</evidence>
<accession>A0AA39DH19</accession>
<reference evidence="2 3" key="1">
    <citation type="journal article" date="2023" name="BMC Biotechnol.">
        <title>Vitis rotundifolia cv Carlos genome sequencing.</title>
        <authorList>
            <person name="Huff M."/>
            <person name="Hulse-Kemp A."/>
            <person name="Scheffler B."/>
            <person name="Youngblood R."/>
            <person name="Simpson S."/>
            <person name="Babiker E."/>
            <person name="Staton M."/>
        </authorList>
    </citation>
    <scope>NUCLEOTIDE SEQUENCE [LARGE SCALE GENOMIC DNA]</scope>
    <source>
        <tissue evidence="2">Leaf</tissue>
    </source>
</reference>
<protein>
    <recommendedName>
        <fullName evidence="1">Reverse transcriptase domain-containing protein</fullName>
    </recommendedName>
</protein>
<sequence>MGMNEDKAPGPDGFTVAFWQSCWDFVKEEIVDLFKEFFDEKSFAKSLNSTFLVLIPKKGGAEDLGDFRPISLLGGLYKLLAKVLANRLKEVLDKVVSANQNAFVKGRQILDVLLIANEVIDYWLKRKEKGLICKLDIEKAYNSINWNFLMKVMHKMGFGDRWMEWKWCISTASFSILVNGVPAGYFPNSRGLRQGDPLSPYLFVLGMEVLSALLRRAVDGGFISGCRLRRRGGMEMNVSHLLFADDMIIFCEARQDHLTYLSWILAWFEAASGLKINLAKSEVILVGEVEDIDELAVEIGCKVGVLPSVYLGLPLGANHKTTTMWDGVEVRMRRRLALWKRQYLSKGGRITLIKSTLASIPIY</sequence>
<dbReference type="PANTHER" id="PTHR19446">
    <property type="entry name" value="REVERSE TRANSCRIPTASES"/>
    <property type="match status" value="1"/>
</dbReference>
<comment type="caution">
    <text evidence="2">The sequence shown here is derived from an EMBL/GenBank/DDBJ whole genome shotgun (WGS) entry which is preliminary data.</text>
</comment>
<dbReference type="AlphaFoldDB" id="A0AA39DH19"/>
<dbReference type="SUPFAM" id="SSF56672">
    <property type="entry name" value="DNA/RNA polymerases"/>
    <property type="match status" value="1"/>
</dbReference>
<dbReference type="CDD" id="cd01650">
    <property type="entry name" value="RT_nLTR_like"/>
    <property type="match status" value="1"/>
</dbReference>
<evidence type="ECO:0000313" key="2">
    <source>
        <dbReference type="EMBL" id="KAJ9683335.1"/>
    </source>
</evidence>
<keyword evidence="3" id="KW-1185">Reference proteome</keyword>
<name>A0AA39DH19_VITRO</name>
<dbReference type="InterPro" id="IPR043502">
    <property type="entry name" value="DNA/RNA_pol_sf"/>
</dbReference>
<dbReference type="Proteomes" id="UP001168098">
    <property type="component" value="Unassembled WGS sequence"/>
</dbReference>
<proteinExistence type="predicted"/>
<gene>
    <name evidence="2" type="ORF">PVL29_019074</name>
</gene>
<evidence type="ECO:0000313" key="3">
    <source>
        <dbReference type="Proteomes" id="UP001168098"/>
    </source>
</evidence>
<dbReference type="Pfam" id="PF00078">
    <property type="entry name" value="RVT_1"/>
    <property type="match status" value="1"/>
</dbReference>